<evidence type="ECO:0000313" key="2">
    <source>
        <dbReference type="EMBL" id="KAG2172091.1"/>
    </source>
</evidence>
<dbReference type="OrthoDB" id="2288800at2759"/>
<dbReference type="SUPFAM" id="SSF52058">
    <property type="entry name" value="L domain-like"/>
    <property type="match status" value="1"/>
</dbReference>
<evidence type="ECO:0000313" key="3">
    <source>
        <dbReference type="Proteomes" id="UP000654370"/>
    </source>
</evidence>
<protein>
    <recommendedName>
        <fullName evidence="1">F-box domain-containing protein</fullName>
    </recommendedName>
</protein>
<dbReference type="EMBL" id="JAEPQZ010000018">
    <property type="protein sequence ID" value="KAG2172091.1"/>
    <property type="molecule type" value="Genomic_DNA"/>
</dbReference>
<dbReference type="SMART" id="SM00256">
    <property type="entry name" value="FBOX"/>
    <property type="match status" value="1"/>
</dbReference>
<sequence length="589" mass="66846">MWHQIVTNPHLHFLVMNTLPAEIIHNIFSFLPKDSLFSCLCVNKFWHDCSQSFLYEELELESPGDTCAIFTRLTNTYEVNGGLGKWVKSLRIVLDEYDLGISPVSELLSLCSNVERIYIHHLIYDDENYNRHISPDYATLLPLCSKLRTLQGLGEAVELIAKCGARQITTLELWTVLPLTAIEGLGGNFPNLVNLRLSLDIIKVAILEDLAINCPNLDTLHLTAGGQEPITNSHSRKITISFITTLNFDIEDIDRSWVAHLAHRYPKLKRIMTSSRGNNETIDFCEIAQSCSSLSDFTCKAYNEGYAPKASFFEMLSQSAAANNGLKALCLKGNRSLRPARGSGLRPTISFGDQDLHKAATCFGGTLCFLTLQCCDNITSAGFDAALDNCHNLTNLSLSTRTGTEMELQFLRLMCQCPRLETLKLENIEIACAPSSPPIDMQTHLKSVTFEKMKTWVVVFDHIFNYCPNVSYIHLRHLCLLDQKDTRIELPHHHIRLLTVYSFDIGSSEKECEYLVELTYKFRSDMTPRTHQFHCFCRCDRKRIRRCCYCGFSQKSIEDKDIVSKLTNLRIYIGQLDDHVVGPSHEDEH</sequence>
<dbReference type="AlphaFoldDB" id="A0A8H7PDV7"/>
<comment type="caution">
    <text evidence="2">The sequence shown here is derived from an EMBL/GenBank/DDBJ whole genome shotgun (WGS) entry which is preliminary data.</text>
</comment>
<feature type="domain" description="F-box" evidence="1">
    <location>
        <begin position="13"/>
        <end position="58"/>
    </location>
</feature>
<gene>
    <name evidence="2" type="ORF">INT43_001568</name>
</gene>
<organism evidence="2 3">
    <name type="scientific">Mortierella isabellina</name>
    <name type="common">Filamentous fungus</name>
    <name type="synonym">Umbelopsis isabellina</name>
    <dbReference type="NCBI Taxonomy" id="91625"/>
    <lineage>
        <taxon>Eukaryota</taxon>
        <taxon>Fungi</taxon>
        <taxon>Fungi incertae sedis</taxon>
        <taxon>Mucoromycota</taxon>
        <taxon>Mucoromycotina</taxon>
        <taxon>Umbelopsidomycetes</taxon>
        <taxon>Umbelopsidales</taxon>
        <taxon>Umbelopsidaceae</taxon>
        <taxon>Umbelopsis</taxon>
    </lineage>
</organism>
<dbReference type="Proteomes" id="UP000654370">
    <property type="component" value="Unassembled WGS sequence"/>
</dbReference>
<accession>A0A8H7PDV7</accession>
<dbReference type="InterPro" id="IPR032675">
    <property type="entry name" value="LRR_dom_sf"/>
</dbReference>
<reference evidence="2" key="1">
    <citation type="submission" date="2020-12" db="EMBL/GenBank/DDBJ databases">
        <title>Metabolic potential, ecology and presence of endohyphal bacteria is reflected in genomic diversity of Mucoromycotina.</title>
        <authorList>
            <person name="Muszewska A."/>
            <person name="Okrasinska A."/>
            <person name="Steczkiewicz K."/>
            <person name="Drgas O."/>
            <person name="Orlowska M."/>
            <person name="Perlinska-Lenart U."/>
            <person name="Aleksandrzak-Piekarczyk T."/>
            <person name="Szatraj K."/>
            <person name="Zielenkiewicz U."/>
            <person name="Pilsyk S."/>
            <person name="Malc E."/>
            <person name="Mieczkowski P."/>
            <person name="Kruszewska J.S."/>
            <person name="Biernat P."/>
            <person name="Pawlowska J."/>
        </authorList>
    </citation>
    <scope>NUCLEOTIDE SEQUENCE</scope>
    <source>
        <strain evidence="2">WA0000067209</strain>
    </source>
</reference>
<dbReference type="Gene3D" id="1.20.1280.50">
    <property type="match status" value="1"/>
</dbReference>
<dbReference type="InterPro" id="IPR036047">
    <property type="entry name" value="F-box-like_dom_sf"/>
</dbReference>
<dbReference type="InterPro" id="IPR001810">
    <property type="entry name" value="F-box_dom"/>
</dbReference>
<dbReference type="PANTHER" id="PTHR31639:SF42">
    <property type="entry name" value="OS02G0160200 PROTEIN"/>
    <property type="match status" value="1"/>
</dbReference>
<evidence type="ECO:0000259" key="1">
    <source>
        <dbReference type="PROSITE" id="PS50181"/>
    </source>
</evidence>
<dbReference type="PROSITE" id="PS50181">
    <property type="entry name" value="FBOX"/>
    <property type="match status" value="1"/>
</dbReference>
<name>A0A8H7PDV7_MORIS</name>
<dbReference type="Pfam" id="PF12937">
    <property type="entry name" value="F-box-like"/>
    <property type="match status" value="1"/>
</dbReference>
<dbReference type="Gene3D" id="3.80.10.10">
    <property type="entry name" value="Ribonuclease Inhibitor"/>
    <property type="match status" value="2"/>
</dbReference>
<dbReference type="PANTHER" id="PTHR31639">
    <property type="entry name" value="F-BOX PROTEIN-LIKE"/>
    <property type="match status" value="1"/>
</dbReference>
<dbReference type="SUPFAM" id="SSF81383">
    <property type="entry name" value="F-box domain"/>
    <property type="match status" value="1"/>
</dbReference>
<keyword evidence="3" id="KW-1185">Reference proteome</keyword>
<proteinExistence type="predicted"/>